<proteinExistence type="predicted"/>
<evidence type="ECO:0000313" key="3">
    <source>
        <dbReference type="Proteomes" id="UP000315647"/>
    </source>
</evidence>
<gene>
    <name evidence="2" type="ORF">Enr10x_08540</name>
</gene>
<dbReference type="PANTHER" id="PTHR30093">
    <property type="entry name" value="GENERAL SECRETION PATHWAY PROTEIN G"/>
    <property type="match status" value="1"/>
</dbReference>
<dbReference type="InterPro" id="IPR011453">
    <property type="entry name" value="DUF1559"/>
</dbReference>
<keyword evidence="3" id="KW-1185">Reference proteome</keyword>
<sequence length="353" mass="39482">MILMSRTECGVVVGILLLLTALLVPEVQHAREAARQSQSKNNLKQIGLALYNYQETFTTLPPGGTIREDGVAIHGWFMLLLRCMGDSPFAECIDYNKPWDSPENIPMSEMWIYDYQIHGVDADYSTTGFGMTLYQGNPNLLYRNSSVSLEQLEDGTAHHWLAGEVAGNYQPWGYPFNWRPLGAKLCDGPNSFGRPVWGGGHLLRADGSVTFFSDQTAPEILKAFAEAPPVATRTQTAVPDRRFDYGAFLWERIDLQSDPRADNIYVVRMLRKKWGSPILINVYTAANISPEVRATYKYQGDVLHFLLRIDASTEIADALQATTLKEESSSDQFQANLKLLKSIQAQLPQADTP</sequence>
<feature type="domain" description="DUF1559" evidence="1">
    <location>
        <begin position="28"/>
        <end position="108"/>
    </location>
</feature>
<evidence type="ECO:0000313" key="2">
    <source>
        <dbReference type="EMBL" id="QDT25557.1"/>
    </source>
</evidence>
<name>A0A517Q1P8_9PLAN</name>
<dbReference type="Pfam" id="PF07596">
    <property type="entry name" value="SBP_bac_10"/>
    <property type="match status" value="1"/>
</dbReference>
<dbReference type="PANTHER" id="PTHR30093:SF2">
    <property type="entry name" value="TYPE II SECRETION SYSTEM PROTEIN H"/>
    <property type="match status" value="1"/>
</dbReference>
<dbReference type="AlphaFoldDB" id="A0A517Q1P8"/>
<protein>
    <recommendedName>
        <fullName evidence="1">DUF1559 domain-containing protein</fullName>
    </recommendedName>
</protein>
<dbReference type="InterPro" id="IPR045584">
    <property type="entry name" value="Pilin-like"/>
</dbReference>
<dbReference type="EMBL" id="CP037421">
    <property type="protein sequence ID" value="QDT25557.1"/>
    <property type="molecule type" value="Genomic_DNA"/>
</dbReference>
<dbReference type="Proteomes" id="UP000315647">
    <property type="component" value="Chromosome"/>
</dbReference>
<reference evidence="2 3" key="1">
    <citation type="submission" date="2019-03" db="EMBL/GenBank/DDBJ databases">
        <title>Deep-cultivation of Planctomycetes and their phenomic and genomic characterization uncovers novel biology.</title>
        <authorList>
            <person name="Wiegand S."/>
            <person name="Jogler M."/>
            <person name="Boedeker C."/>
            <person name="Pinto D."/>
            <person name="Vollmers J."/>
            <person name="Rivas-Marin E."/>
            <person name="Kohn T."/>
            <person name="Peeters S.H."/>
            <person name="Heuer A."/>
            <person name="Rast P."/>
            <person name="Oberbeckmann S."/>
            <person name="Bunk B."/>
            <person name="Jeske O."/>
            <person name="Meyerdierks A."/>
            <person name="Storesund J.E."/>
            <person name="Kallscheuer N."/>
            <person name="Luecker S."/>
            <person name="Lage O.M."/>
            <person name="Pohl T."/>
            <person name="Merkel B.J."/>
            <person name="Hornburger P."/>
            <person name="Mueller R.-W."/>
            <person name="Bruemmer F."/>
            <person name="Labrenz M."/>
            <person name="Spormann A.M."/>
            <person name="Op den Camp H."/>
            <person name="Overmann J."/>
            <person name="Amann R."/>
            <person name="Jetten M.S.M."/>
            <person name="Mascher T."/>
            <person name="Medema M.H."/>
            <person name="Devos D.P."/>
            <person name="Kaster A.-K."/>
            <person name="Ovreas L."/>
            <person name="Rohde M."/>
            <person name="Galperin M.Y."/>
            <person name="Jogler C."/>
        </authorList>
    </citation>
    <scope>NUCLEOTIDE SEQUENCE [LARGE SCALE GENOMIC DNA]</scope>
    <source>
        <strain evidence="2 3">Enr10</strain>
    </source>
</reference>
<accession>A0A517Q1P8</accession>
<evidence type="ECO:0000259" key="1">
    <source>
        <dbReference type="Pfam" id="PF07596"/>
    </source>
</evidence>
<organism evidence="2 3">
    <name type="scientific">Gimesia panareensis</name>
    <dbReference type="NCBI Taxonomy" id="2527978"/>
    <lineage>
        <taxon>Bacteria</taxon>
        <taxon>Pseudomonadati</taxon>
        <taxon>Planctomycetota</taxon>
        <taxon>Planctomycetia</taxon>
        <taxon>Planctomycetales</taxon>
        <taxon>Planctomycetaceae</taxon>
        <taxon>Gimesia</taxon>
    </lineage>
</organism>
<dbReference type="SUPFAM" id="SSF54523">
    <property type="entry name" value="Pili subunits"/>
    <property type="match status" value="1"/>
</dbReference>